<name>A0A6M3ZV01_9BURK</name>
<sequence>MLKITEEQFQKVQARDTDNFVAAVADEFLADRPELLAQPGRAEIIGRMRAAYDNGLNLGFTQTPSLIYMMYMSADLPGIFQQSETQQYLTKAGATPEQRLKDMKDVLRYFARTSGQEEE</sequence>
<dbReference type="EMBL" id="CP008956">
    <property type="protein sequence ID" value="QJQ02509.1"/>
    <property type="molecule type" value="Genomic_DNA"/>
</dbReference>
<proteinExistence type="predicted"/>
<gene>
    <name evidence="1" type="ORF">C798_20450</name>
</gene>
<evidence type="ECO:0000313" key="2">
    <source>
        <dbReference type="Proteomes" id="UP000501648"/>
    </source>
</evidence>
<dbReference type="RefSeq" id="WP_034304709.1">
    <property type="nucleotide sequence ID" value="NZ_CP008956.1"/>
</dbReference>
<accession>A0A6M3ZV01</accession>
<reference evidence="1 2" key="1">
    <citation type="journal article" date="2012" name="J. Bacteriol.">
        <title>Genome sequence of the pathogenic Herbaspirillum seropedicae strain Os34, isolated from rice roots.</title>
        <authorList>
            <person name="Ye W."/>
            <person name="Ye S."/>
            <person name="Liu J."/>
            <person name="Chang S."/>
            <person name="Chen M."/>
            <person name="Zhu B."/>
            <person name="Guo L."/>
            <person name="An Q."/>
        </authorList>
    </citation>
    <scope>NUCLEOTIDE SEQUENCE [LARGE SCALE GENOMIC DNA]</scope>
    <source>
        <strain evidence="1 2">Os34</strain>
    </source>
</reference>
<dbReference type="AlphaFoldDB" id="A0A6M3ZV01"/>
<dbReference type="Proteomes" id="UP000501648">
    <property type="component" value="Chromosome"/>
</dbReference>
<organism evidence="1 2">
    <name type="scientific">Herbaspirillum rubrisubalbicans Os34</name>
    <dbReference type="NCBI Taxonomy" id="1235827"/>
    <lineage>
        <taxon>Bacteria</taxon>
        <taxon>Pseudomonadati</taxon>
        <taxon>Pseudomonadota</taxon>
        <taxon>Betaproteobacteria</taxon>
        <taxon>Burkholderiales</taxon>
        <taxon>Oxalobacteraceae</taxon>
        <taxon>Herbaspirillum</taxon>
    </lineage>
</organism>
<protein>
    <submittedName>
        <fullName evidence="1">Uncharacterized protein</fullName>
    </submittedName>
</protein>
<evidence type="ECO:0000313" key="1">
    <source>
        <dbReference type="EMBL" id="QJQ02509.1"/>
    </source>
</evidence>